<proteinExistence type="predicted"/>
<accession>A0AAU2H726</accession>
<protein>
    <submittedName>
        <fullName evidence="2">Uncharacterized protein</fullName>
    </submittedName>
</protein>
<feature type="compositionally biased region" description="Basic and acidic residues" evidence="1">
    <location>
        <begin position="61"/>
        <end position="71"/>
    </location>
</feature>
<reference evidence="2" key="1">
    <citation type="submission" date="2022-10" db="EMBL/GenBank/DDBJ databases">
        <title>The complete genomes of actinobacterial strains from the NBC collection.</title>
        <authorList>
            <person name="Joergensen T.S."/>
            <person name="Alvarez Arevalo M."/>
            <person name="Sterndorff E.B."/>
            <person name="Faurdal D."/>
            <person name="Vuksanovic O."/>
            <person name="Mourched A.-S."/>
            <person name="Charusanti P."/>
            <person name="Shaw S."/>
            <person name="Blin K."/>
            <person name="Weber T."/>
        </authorList>
    </citation>
    <scope>NUCLEOTIDE SEQUENCE</scope>
    <source>
        <strain evidence="2">NBC_00060</strain>
    </source>
</reference>
<feature type="region of interest" description="Disordered" evidence="1">
    <location>
        <begin position="1"/>
        <end position="25"/>
    </location>
</feature>
<dbReference type="AlphaFoldDB" id="A0AAU2H726"/>
<evidence type="ECO:0000313" key="2">
    <source>
        <dbReference type="EMBL" id="WTU44153.1"/>
    </source>
</evidence>
<name>A0AAU2H726_9ACTN</name>
<organism evidence="2">
    <name type="scientific">Streptomyces sp. NBC_00060</name>
    <dbReference type="NCBI Taxonomy" id="2975636"/>
    <lineage>
        <taxon>Bacteria</taxon>
        <taxon>Bacillati</taxon>
        <taxon>Actinomycetota</taxon>
        <taxon>Actinomycetes</taxon>
        <taxon>Kitasatosporales</taxon>
        <taxon>Streptomycetaceae</taxon>
        <taxon>Streptomyces</taxon>
    </lineage>
</organism>
<evidence type="ECO:0000256" key="1">
    <source>
        <dbReference type="SAM" id="MobiDB-lite"/>
    </source>
</evidence>
<feature type="region of interest" description="Disordered" evidence="1">
    <location>
        <begin position="61"/>
        <end position="89"/>
    </location>
</feature>
<gene>
    <name evidence="2" type="ORF">OHV25_33520</name>
</gene>
<dbReference type="EMBL" id="CP108253">
    <property type="protein sequence ID" value="WTU44153.1"/>
    <property type="molecule type" value="Genomic_DNA"/>
</dbReference>
<sequence>MITSPTGGTPGEVHGTALPPAPATAFAPEITHAECRQCGTRVAGLDGRYACGVCGWTNDWSEGHRPLPRAEDDPDFPGPGVSPENPLAD</sequence>